<dbReference type="Gene3D" id="3.30.710.10">
    <property type="entry name" value="Potassium Channel Kv1.1, Chain A"/>
    <property type="match status" value="1"/>
</dbReference>
<proteinExistence type="predicted"/>
<dbReference type="InterPro" id="IPR011333">
    <property type="entry name" value="SKP1/BTB/POZ_sf"/>
</dbReference>
<sequence>MRRSHNPLDLLRQAEFITIDEAGDLWLIVGDGWDSITLLVDSRTLCRASKVFRSMLRAGFMESRPQDQGHWEVKLPDDKSLPFIILMDIVHCEYERTPIHISPYDLYDVCILTNKYDMTKVLRPMAATWYHDLEIPRKDNLQISELCCRLFVFWELGCWKSVQEMLPTFAQESHINPDGELVYMSSSILDNLQTFRMLPLIADLIKEHRSHILSLYQKRCRAIAHNILKRRPLCLHKDCLNRALPDDVIEKFVQATHHLGIASFFLGVSNAEETEYRGNITRLNLTFSLLQSSVFGTGRRLPQCPLCGGSDPLKGLVWLYRDLVQPLPQRHMEILREQAAKTGMANHVGSSMTGFVNIMEKRAVLEKEKGDMLSDFLG</sequence>
<name>A0AAE8MAZ0_9HYPO</name>
<dbReference type="Proteomes" id="UP001187734">
    <property type="component" value="Unassembled WGS sequence"/>
</dbReference>
<dbReference type="EMBL" id="ONZP01000252">
    <property type="protein sequence ID" value="SPJ79136.1"/>
    <property type="molecule type" value="Genomic_DNA"/>
</dbReference>
<evidence type="ECO:0008006" key="3">
    <source>
        <dbReference type="Google" id="ProtNLM"/>
    </source>
</evidence>
<evidence type="ECO:0000313" key="1">
    <source>
        <dbReference type="EMBL" id="SPJ79136.1"/>
    </source>
</evidence>
<reference evidence="1" key="1">
    <citation type="submission" date="2018-03" db="EMBL/GenBank/DDBJ databases">
        <authorList>
            <person name="Guldener U."/>
        </authorList>
    </citation>
    <scope>NUCLEOTIDE SEQUENCE</scope>
</reference>
<evidence type="ECO:0000313" key="2">
    <source>
        <dbReference type="Proteomes" id="UP001187734"/>
    </source>
</evidence>
<dbReference type="AlphaFoldDB" id="A0AAE8MAZ0"/>
<comment type="caution">
    <text evidence="1">The sequence shown here is derived from an EMBL/GenBank/DDBJ whole genome shotgun (WGS) entry which is preliminary data.</text>
</comment>
<gene>
    <name evidence="1" type="ORF">FTOL_07527</name>
</gene>
<protein>
    <recommendedName>
        <fullName evidence="3">BTB domain-containing protein</fullName>
    </recommendedName>
</protein>
<organism evidence="1 2">
    <name type="scientific">Fusarium torulosum</name>
    <dbReference type="NCBI Taxonomy" id="33205"/>
    <lineage>
        <taxon>Eukaryota</taxon>
        <taxon>Fungi</taxon>
        <taxon>Dikarya</taxon>
        <taxon>Ascomycota</taxon>
        <taxon>Pezizomycotina</taxon>
        <taxon>Sordariomycetes</taxon>
        <taxon>Hypocreomycetidae</taxon>
        <taxon>Hypocreales</taxon>
        <taxon>Nectriaceae</taxon>
        <taxon>Fusarium</taxon>
    </lineage>
</organism>
<accession>A0AAE8MAZ0</accession>
<keyword evidence="2" id="KW-1185">Reference proteome</keyword>